<keyword evidence="5 9" id="KW-0560">Oxidoreductase</keyword>
<dbReference type="GO" id="GO:0020037">
    <property type="term" value="F:heme binding"/>
    <property type="evidence" value="ECO:0007669"/>
    <property type="project" value="InterPro"/>
</dbReference>
<feature type="binding site" description="axial binding residue" evidence="8">
    <location>
        <position position="447"/>
    </location>
    <ligand>
        <name>heme</name>
        <dbReference type="ChEBI" id="CHEBI:30413"/>
    </ligand>
    <ligandPart>
        <name>Fe</name>
        <dbReference type="ChEBI" id="CHEBI:18248"/>
    </ligandPart>
</feature>
<dbReference type="InterPro" id="IPR001128">
    <property type="entry name" value="Cyt_P450"/>
</dbReference>
<dbReference type="GO" id="GO:0009403">
    <property type="term" value="P:toxin biosynthetic process"/>
    <property type="evidence" value="ECO:0007669"/>
    <property type="project" value="UniProtKB-ARBA"/>
</dbReference>
<keyword evidence="6 8" id="KW-0408">Iron</keyword>
<evidence type="ECO:0000256" key="9">
    <source>
        <dbReference type="RuleBase" id="RU000461"/>
    </source>
</evidence>
<feature type="transmembrane region" description="Helical" evidence="10">
    <location>
        <begin position="12"/>
        <end position="32"/>
    </location>
</feature>
<evidence type="ECO:0000256" key="1">
    <source>
        <dbReference type="ARBA" id="ARBA00001971"/>
    </source>
</evidence>
<accession>A0A0B7KFT8</accession>
<gene>
    <name evidence="11" type="ORF">BN869_000012511_1</name>
    <name evidence="12" type="ORF">IM811_017952</name>
</gene>
<protein>
    <submittedName>
        <fullName evidence="11">Uncharacterized protein</fullName>
    </submittedName>
</protein>
<evidence type="ECO:0000256" key="3">
    <source>
        <dbReference type="ARBA" id="ARBA00022617"/>
    </source>
</evidence>
<dbReference type="PANTHER" id="PTHR24305">
    <property type="entry name" value="CYTOCHROME P450"/>
    <property type="match status" value="1"/>
</dbReference>
<evidence type="ECO:0000256" key="5">
    <source>
        <dbReference type="ARBA" id="ARBA00023002"/>
    </source>
</evidence>
<dbReference type="EMBL" id="CDPU01000067">
    <property type="protein sequence ID" value="CEO56453.1"/>
    <property type="molecule type" value="Genomic_DNA"/>
</dbReference>
<dbReference type="InterPro" id="IPR050121">
    <property type="entry name" value="Cytochrome_P450_monoxygenase"/>
</dbReference>
<comment type="cofactor">
    <cofactor evidence="1 8">
        <name>heme</name>
        <dbReference type="ChEBI" id="CHEBI:30413"/>
    </cofactor>
</comment>
<comment type="similarity">
    <text evidence="2 9">Belongs to the cytochrome P450 family.</text>
</comment>
<keyword evidence="10" id="KW-0812">Transmembrane</keyword>
<dbReference type="FunFam" id="1.10.630.10:FF:000047">
    <property type="entry name" value="Cytochrome P450 monooxygenase"/>
    <property type="match status" value="1"/>
</dbReference>
<dbReference type="GO" id="GO:0005506">
    <property type="term" value="F:iron ion binding"/>
    <property type="evidence" value="ECO:0007669"/>
    <property type="project" value="InterPro"/>
</dbReference>
<organism evidence="11">
    <name type="scientific">Bionectria ochroleuca</name>
    <name type="common">Gliocladium roseum</name>
    <dbReference type="NCBI Taxonomy" id="29856"/>
    <lineage>
        <taxon>Eukaryota</taxon>
        <taxon>Fungi</taxon>
        <taxon>Dikarya</taxon>
        <taxon>Ascomycota</taxon>
        <taxon>Pezizomycotina</taxon>
        <taxon>Sordariomycetes</taxon>
        <taxon>Hypocreomycetidae</taxon>
        <taxon>Hypocreales</taxon>
        <taxon>Bionectriaceae</taxon>
        <taxon>Clonostachys</taxon>
    </lineage>
</organism>
<dbReference type="Proteomes" id="UP000616885">
    <property type="component" value="Unassembled WGS sequence"/>
</dbReference>
<dbReference type="CDD" id="cd11058">
    <property type="entry name" value="CYP60B-like"/>
    <property type="match status" value="1"/>
</dbReference>
<dbReference type="SUPFAM" id="SSF48264">
    <property type="entry name" value="Cytochrome P450"/>
    <property type="match status" value="1"/>
</dbReference>
<dbReference type="InterPro" id="IPR002401">
    <property type="entry name" value="Cyt_P450_E_grp-I"/>
</dbReference>
<evidence type="ECO:0000313" key="12">
    <source>
        <dbReference type="EMBL" id="KAF9748447.1"/>
    </source>
</evidence>
<evidence type="ECO:0000313" key="11">
    <source>
        <dbReference type="EMBL" id="CEO56453.1"/>
    </source>
</evidence>
<evidence type="ECO:0000256" key="4">
    <source>
        <dbReference type="ARBA" id="ARBA00022723"/>
    </source>
</evidence>
<dbReference type="PRINTS" id="PR00385">
    <property type="entry name" value="P450"/>
</dbReference>
<name>A0A0B7KFT8_BIOOC</name>
<dbReference type="GO" id="GO:0004497">
    <property type="term" value="F:monooxygenase activity"/>
    <property type="evidence" value="ECO:0007669"/>
    <property type="project" value="UniProtKB-KW"/>
</dbReference>
<evidence type="ECO:0000256" key="8">
    <source>
        <dbReference type="PIRSR" id="PIRSR602401-1"/>
    </source>
</evidence>
<keyword evidence="4 8" id="KW-0479">Metal-binding</keyword>
<dbReference type="EMBL" id="JADCTT010000009">
    <property type="protein sequence ID" value="KAF9748447.1"/>
    <property type="molecule type" value="Genomic_DNA"/>
</dbReference>
<reference evidence="12" key="2">
    <citation type="submission" date="2020-10" db="EMBL/GenBank/DDBJ databases">
        <title>High-Quality Genome Resource of Clonostachys rosea strain S41 by Oxford Nanopore Long-Read Sequencing.</title>
        <authorList>
            <person name="Wang H."/>
        </authorList>
    </citation>
    <scope>NUCLEOTIDE SEQUENCE</scope>
    <source>
        <strain evidence="12">S41</strain>
    </source>
</reference>
<keyword evidence="10" id="KW-1133">Transmembrane helix</keyword>
<keyword evidence="3 8" id="KW-0349">Heme</keyword>
<sequence>MALLHQPDQLMAASSVAVVVSIVILSIGLYNLGSAIYRVTFHPLAKVPGPKLYAISQLPYLYHLVRGDWTAVLKDFHDYYGPVVRFAPKDVSFTTDDALKKIYGHKTVESDTFEKDLRMYRQNRPVRSIITSDNEGHRRMRRLIAHAFSEKALRNQQQVLDHYIESFIRGLTERSRQGVDVDIVAWYNFATFDLIGDLAFGKSFGCLENGDYHPWVRKIFDGVKFIAYGQAMTRLGLKRWATVLAPPSSRKSAEQHMEFSRRTALARIDSGNTVREDFMSYILRHNDDEKGMSKLEITENSATLILAGSETTATLLSGATFLLLKNRDKYETLTKEIRSAFQSAEDITLSKVNQLEYLLAVLNESLRMYPPVPIGLPRLAPATGEFMEGFWIPANTSVSVPHWSAYRSAGNFREPDSFVPERWLNDPLYASDVKSILQPFSYGPRNCIGKNLAYAEMRLILTHLLWKFDLELDPGCNSWNNQKVYILWEKSGLKVKLTEVIRAEKE</sequence>
<dbReference type="PRINTS" id="PR00463">
    <property type="entry name" value="EP450I"/>
</dbReference>
<dbReference type="InterPro" id="IPR017972">
    <property type="entry name" value="Cyt_P450_CS"/>
</dbReference>
<dbReference type="Gene3D" id="1.10.630.10">
    <property type="entry name" value="Cytochrome P450"/>
    <property type="match status" value="1"/>
</dbReference>
<evidence type="ECO:0000256" key="10">
    <source>
        <dbReference type="SAM" id="Phobius"/>
    </source>
</evidence>
<dbReference type="Pfam" id="PF00067">
    <property type="entry name" value="p450"/>
    <property type="match status" value="1"/>
</dbReference>
<dbReference type="PANTHER" id="PTHR24305:SF210">
    <property type="entry name" value="CYTOCHROME P450 MONOOXYGENASE ASQL-RELATED"/>
    <property type="match status" value="1"/>
</dbReference>
<dbReference type="GO" id="GO:0016705">
    <property type="term" value="F:oxidoreductase activity, acting on paired donors, with incorporation or reduction of molecular oxygen"/>
    <property type="evidence" value="ECO:0007669"/>
    <property type="project" value="InterPro"/>
</dbReference>
<reference evidence="11" key="1">
    <citation type="submission" date="2015-01" db="EMBL/GenBank/DDBJ databases">
        <authorList>
            <person name="Durling Mikael"/>
        </authorList>
    </citation>
    <scope>NUCLEOTIDE SEQUENCE</scope>
</reference>
<dbReference type="InterPro" id="IPR036396">
    <property type="entry name" value="Cyt_P450_sf"/>
</dbReference>
<keyword evidence="7 9" id="KW-0503">Monooxygenase</keyword>
<dbReference type="PROSITE" id="PS00086">
    <property type="entry name" value="CYTOCHROME_P450"/>
    <property type="match status" value="1"/>
</dbReference>
<proteinExistence type="inferred from homology"/>
<evidence type="ECO:0000256" key="6">
    <source>
        <dbReference type="ARBA" id="ARBA00023004"/>
    </source>
</evidence>
<evidence type="ECO:0000256" key="7">
    <source>
        <dbReference type="ARBA" id="ARBA00023033"/>
    </source>
</evidence>
<dbReference type="AlphaFoldDB" id="A0A0B7KFT8"/>
<keyword evidence="10" id="KW-0472">Membrane</keyword>
<evidence type="ECO:0000256" key="2">
    <source>
        <dbReference type="ARBA" id="ARBA00010617"/>
    </source>
</evidence>